<evidence type="ECO:0000256" key="8">
    <source>
        <dbReference type="SAM" id="Phobius"/>
    </source>
</evidence>
<keyword evidence="6 8" id="KW-1133">Transmembrane helix</keyword>
<evidence type="ECO:0000256" key="7">
    <source>
        <dbReference type="ARBA" id="ARBA00023136"/>
    </source>
</evidence>
<evidence type="ECO:0000256" key="3">
    <source>
        <dbReference type="ARBA" id="ARBA00022676"/>
    </source>
</evidence>
<keyword evidence="2" id="KW-1003">Cell membrane</keyword>
<dbReference type="GO" id="GO:0005886">
    <property type="term" value="C:plasma membrane"/>
    <property type="evidence" value="ECO:0007669"/>
    <property type="project" value="UniProtKB-SubCell"/>
</dbReference>
<evidence type="ECO:0000256" key="2">
    <source>
        <dbReference type="ARBA" id="ARBA00022475"/>
    </source>
</evidence>
<comment type="caution">
    <text evidence="9">The sequence shown here is derived from an EMBL/GenBank/DDBJ whole genome shotgun (WGS) entry which is preliminary data.</text>
</comment>
<feature type="transmembrane region" description="Helical" evidence="8">
    <location>
        <begin position="398"/>
        <end position="415"/>
    </location>
</feature>
<keyword evidence="4" id="KW-0808">Transferase</keyword>
<evidence type="ECO:0000256" key="4">
    <source>
        <dbReference type="ARBA" id="ARBA00022679"/>
    </source>
</evidence>
<evidence type="ECO:0008006" key="11">
    <source>
        <dbReference type="Google" id="ProtNLM"/>
    </source>
</evidence>
<feature type="transmembrane region" description="Helical" evidence="8">
    <location>
        <begin position="214"/>
        <end position="235"/>
    </location>
</feature>
<name>A0A323UTK0_9RHOO</name>
<evidence type="ECO:0000313" key="9">
    <source>
        <dbReference type="EMBL" id="PZA15805.1"/>
    </source>
</evidence>
<sequence length="549" mass="60321">MPRDPHIPSPLERRVYGTLGLSLLVGFYLLTGLTGHEPWRGDDARYFGPIYAMLQGQDLLFPAIGGLPHPDFPPLYYWLGALLAKLTASLLPAHDGARLASAAFTAMAVYWTARAAERLYGRPARTPAALLTLGSLGLVLHAHETQPLIALMAMLALVLNGLSRVIQQPVGGSLQAGLGSALALLAGGLPGLLMTLPLFVLVMTSCPECRTPRASGSLLAGLSLAAILAAAWPLALHLAEPEMLSLWLRSEWHDLTFRSISLAELPRLLELLSWFTWPLWPIALWALWRARKRLIELRWALPLLSLLISLGLLILSGDTSPTAALPLLPPVALLAAGGMPTLRRGAANALDWFAMMSFAVFAILVWIAWTAQAYAWPPGLARHIARISPSFNFPGDPLQPILGIAICLLWALLIWKLPRTPSRAAANWAMGMTMLWSLAVVLLMPWFDYGRSYRSAMESLQQALEPHQAECIATTGLPDGVRSTLDYYVGIRPAVTRDGTTPCRLLLIYADRRDNPPEESEAWQTLWEFRRGGGKELEIFQLYLRSDRD</sequence>
<protein>
    <recommendedName>
        <fullName evidence="11">Glycosyltransferase RgtA/B/C/D-like domain-containing protein</fullName>
    </recommendedName>
</protein>
<feature type="transmembrane region" description="Helical" evidence="8">
    <location>
        <begin position="349"/>
        <end position="369"/>
    </location>
</feature>
<evidence type="ECO:0000256" key="6">
    <source>
        <dbReference type="ARBA" id="ARBA00022989"/>
    </source>
</evidence>
<dbReference type="RefSeq" id="WP_110526313.1">
    <property type="nucleotide sequence ID" value="NZ_QKOE01000011.1"/>
</dbReference>
<dbReference type="Proteomes" id="UP000248259">
    <property type="component" value="Unassembled WGS sequence"/>
</dbReference>
<proteinExistence type="predicted"/>
<dbReference type="PANTHER" id="PTHR33908">
    <property type="entry name" value="MANNOSYLTRANSFERASE YKCB-RELATED"/>
    <property type="match status" value="1"/>
</dbReference>
<feature type="transmembrane region" description="Helical" evidence="8">
    <location>
        <begin position="427"/>
        <end position="447"/>
    </location>
</feature>
<organism evidence="9 10">
    <name type="scientific">Parazoarcus communis SWub3 = DSM 12120</name>
    <dbReference type="NCBI Taxonomy" id="1121029"/>
    <lineage>
        <taxon>Bacteria</taxon>
        <taxon>Pseudomonadati</taxon>
        <taxon>Pseudomonadota</taxon>
        <taxon>Betaproteobacteria</taxon>
        <taxon>Rhodocyclales</taxon>
        <taxon>Zoogloeaceae</taxon>
        <taxon>Parazoarcus</taxon>
    </lineage>
</organism>
<comment type="subcellular location">
    <subcellularLocation>
        <location evidence="1">Cell membrane</location>
        <topology evidence="1">Multi-pass membrane protein</topology>
    </subcellularLocation>
</comment>
<feature type="transmembrane region" description="Helical" evidence="8">
    <location>
        <begin position="271"/>
        <end position="288"/>
    </location>
</feature>
<dbReference type="AlphaFoldDB" id="A0A323UTK0"/>
<dbReference type="GO" id="GO:0009103">
    <property type="term" value="P:lipopolysaccharide biosynthetic process"/>
    <property type="evidence" value="ECO:0007669"/>
    <property type="project" value="UniProtKB-ARBA"/>
</dbReference>
<dbReference type="EMBL" id="QKOE01000011">
    <property type="protein sequence ID" value="PZA15805.1"/>
    <property type="molecule type" value="Genomic_DNA"/>
</dbReference>
<reference evidence="9 10" key="1">
    <citation type="submission" date="2018-06" db="EMBL/GenBank/DDBJ databases">
        <title>Azoarcus communis strain SWub3 genome.</title>
        <authorList>
            <person name="Zorraquino Salvo V."/>
            <person name="Toubiana D."/>
            <person name="Blumwald E."/>
        </authorList>
    </citation>
    <scope>NUCLEOTIDE SEQUENCE [LARGE SCALE GENOMIC DNA]</scope>
    <source>
        <strain evidence="9 10">SWub3</strain>
    </source>
</reference>
<feature type="transmembrane region" description="Helical" evidence="8">
    <location>
        <begin position="323"/>
        <end position="342"/>
    </location>
</feature>
<dbReference type="GO" id="GO:0016763">
    <property type="term" value="F:pentosyltransferase activity"/>
    <property type="evidence" value="ECO:0007669"/>
    <property type="project" value="TreeGrafter"/>
</dbReference>
<keyword evidence="3" id="KW-0328">Glycosyltransferase</keyword>
<evidence type="ECO:0000256" key="5">
    <source>
        <dbReference type="ARBA" id="ARBA00022692"/>
    </source>
</evidence>
<evidence type="ECO:0000256" key="1">
    <source>
        <dbReference type="ARBA" id="ARBA00004651"/>
    </source>
</evidence>
<keyword evidence="5 8" id="KW-0812">Transmembrane</keyword>
<keyword evidence="10" id="KW-1185">Reference proteome</keyword>
<keyword evidence="7 8" id="KW-0472">Membrane</keyword>
<evidence type="ECO:0000313" key="10">
    <source>
        <dbReference type="Proteomes" id="UP000248259"/>
    </source>
</evidence>
<dbReference type="InterPro" id="IPR050297">
    <property type="entry name" value="LipidA_mod_glycosyltrf_83"/>
</dbReference>
<feature type="transmembrane region" description="Helical" evidence="8">
    <location>
        <begin position="178"/>
        <end position="202"/>
    </location>
</feature>
<gene>
    <name evidence="9" type="ORF">DNK49_15180</name>
</gene>
<accession>A0A323UTK0</accession>
<feature type="transmembrane region" description="Helical" evidence="8">
    <location>
        <begin position="15"/>
        <end position="33"/>
    </location>
</feature>
<feature type="transmembrane region" description="Helical" evidence="8">
    <location>
        <begin position="148"/>
        <end position="166"/>
    </location>
</feature>
<feature type="transmembrane region" description="Helical" evidence="8">
    <location>
        <begin position="300"/>
        <end position="317"/>
    </location>
</feature>
<dbReference type="PANTHER" id="PTHR33908:SF11">
    <property type="entry name" value="MEMBRANE PROTEIN"/>
    <property type="match status" value="1"/>
</dbReference>
<dbReference type="OrthoDB" id="8556356at2"/>